<protein>
    <submittedName>
        <fullName evidence="1">Uncharacterized protein</fullName>
    </submittedName>
</protein>
<dbReference type="Proteomes" id="UP000095472">
    <property type="component" value="Chromosome"/>
</dbReference>
<proteinExistence type="predicted"/>
<sequence length="73" mass="7941">MGKKGVGNWELGVREEEDGGKKGVGNWELGVREEEDGGMGGNLRLNYSLPTQHSALSTLHLEETVSTQNESKL</sequence>
<organism evidence="1 2">
    <name type="scientific">Desertifilum tharense IPPAS B-1220</name>
    <dbReference type="NCBI Taxonomy" id="1781255"/>
    <lineage>
        <taxon>Bacteria</taxon>
        <taxon>Bacillati</taxon>
        <taxon>Cyanobacteriota</taxon>
        <taxon>Cyanophyceae</taxon>
        <taxon>Desertifilales</taxon>
        <taxon>Desertifilaceae</taxon>
        <taxon>Desertifilum</taxon>
    </lineage>
</organism>
<reference evidence="1 2" key="1">
    <citation type="journal article" date="2016" name="Genome Announc.">
        <title>Draft Genome Sequence of the Thermotolerant Cyanobacterium Desertifilum sp. IPPAS B-1220.</title>
        <authorList>
            <person name="Mironov K.S."/>
            <person name="Sinetova M.A."/>
            <person name="Bolatkhan K."/>
            <person name="Zayadan B.K."/>
            <person name="Ustinova V.V."/>
            <person name="Kupriyanova E.V."/>
            <person name="Skrypnik A.N."/>
            <person name="Gogoleva N.E."/>
            <person name="Gogolev Y.V."/>
            <person name="Los D.A."/>
        </authorList>
    </citation>
    <scope>NUCLEOTIDE SEQUENCE [LARGE SCALE GENOMIC DNA]</scope>
    <source>
        <strain evidence="1 2">IPPAS B-1220</strain>
    </source>
</reference>
<accession>A0ACD5GXV8</accession>
<evidence type="ECO:0000313" key="2">
    <source>
        <dbReference type="Proteomes" id="UP000095472"/>
    </source>
</evidence>
<gene>
    <name evidence="1" type="ORF">BH720_008135</name>
</gene>
<evidence type="ECO:0000313" key="1">
    <source>
        <dbReference type="EMBL" id="XPM65602.1"/>
    </source>
</evidence>
<keyword evidence="2" id="KW-1185">Reference proteome</keyword>
<name>A0ACD5GXV8_9CYAN</name>
<dbReference type="EMBL" id="CP182909">
    <property type="protein sequence ID" value="XPM65602.1"/>
    <property type="molecule type" value="Genomic_DNA"/>
</dbReference>